<evidence type="ECO:0000256" key="1">
    <source>
        <dbReference type="SAM" id="MobiDB-lite"/>
    </source>
</evidence>
<keyword evidence="3" id="KW-1185">Reference proteome</keyword>
<dbReference type="AlphaFoldDB" id="A0A8S1IMP1"/>
<protein>
    <submittedName>
        <fullName evidence="2">Uncharacterized protein</fullName>
    </submittedName>
</protein>
<feature type="region of interest" description="Disordered" evidence="1">
    <location>
        <begin position="64"/>
        <end position="94"/>
    </location>
</feature>
<name>A0A8S1IMP1_9CHLO</name>
<feature type="compositionally biased region" description="Basic and acidic residues" evidence="1">
    <location>
        <begin position="1"/>
        <end position="11"/>
    </location>
</feature>
<evidence type="ECO:0000313" key="2">
    <source>
        <dbReference type="EMBL" id="CAD7695939.1"/>
    </source>
</evidence>
<gene>
    <name evidence="2" type="ORF">OSTQU699_LOCUS1300</name>
</gene>
<feature type="region of interest" description="Disordered" evidence="1">
    <location>
        <begin position="1"/>
        <end position="51"/>
    </location>
</feature>
<comment type="caution">
    <text evidence="2">The sequence shown here is derived from an EMBL/GenBank/DDBJ whole genome shotgun (WGS) entry which is preliminary data.</text>
</comment>
<feature type="compositionally biased region" description="Basic and acidic residues" evidence="1">
    <location>
        <begin position="69"/>
        <end position="82"/>
    </location>
</feature>
<dbReference type="Proteomes" id="UP000708148">
    <property type="component" value="Unassembled WGS sequence"/>
</dbReference>
<sequence length="107" mass="11286">MKDRKTARQPRDGNAQARRRHGPMGGRKPFGRLLHSTAPARGMGFKGRLGAALGGQAPGQVAVEADDAQPGHEPVDARENKAGGEGLASMRPRSIEGPLPAFLATWP</sequence>
<proteinExistence type="predicted"/>
<accession>A0A8S1IMP1</accession>
<reference evidence="2" key="1">
    <citation type="submission" date="2020-12" db="EMBL/GenBank/DDBJ databases">
        <authorList>
            <person name="Iha C."/>
        </authorList>
    </citation>
    <scope>NUCLEOTIDE SEQUENCE</scope>
</reference>
<organism evidence="2 3">
    <name type="scientific">Ostreobium quekettii</name>
    <dbReference type="NCBI Taxonomy" id="121088"/>
    <lineage>
        <taxon>Eukaryota</taxon>
        <taxon>Viridiplantae</taxon>
        <taxon>Chlorophyta</taxon>
        <taxon>core chlorophytes</taxon>
        <taxon>Ulvophyceae</taxon>
        <taxon>TCBD clade</taxon>
        <taxon>Bryopsidales</taxon>
        <taxon>Ostreobineae</taxon>
        <taxon>Ostreobiaceae</taxon>
        <taxon>Ostreobium</taxon>
    </lineage>
</organism>
<evidence type="ECO:0000313" key="3">
    <source>
        <dbReference type="Proteomes" id="UP000708148"/>
    </source>
</evidence>
<dbReference type="EMBL" id="CAJHUC010000409">
    <property type="protein sequence ID" value="CAD7695939.1"/>
    <property type="molecule type" value="Genomic_DNA"/>
</dbReference>